<feature type="compositionally biased region" description="Polar residues" evidence="1">
    <location>
        <begin position="374"/>
        <end position="393"/>
    </location>
</feature>
<evidence type="ECO:0000256" key="1">
    <source>
        <dbReference type="SAM" id="MobiDB-lite"/>
    </source>
</evidence>
<gene>
    <name evidence="2" type="ORF">V1264_016327</name>
</gene>
<feature type="compositionally biased region" description="Low complexity" evidence="1">
    <location>
        <begin position="271"/>
        <end position="281"/>
    </location>
</feature>
<accession>A0AAN9BNV9</accession>
<evidence type="ECO:0000313" key="2">
    <source>
        <dbReference type="EMBL" id="KAK7108628.1"/>
    </source>
</evidence>
<feature type="region of interest" description="Disordered" evidence="1">
    <location>
        <begin position="37"/>
        <end position="118"/>
    </location>
</feature>
<reference evidence="2 3" key="1">
    <citation type="submission" date="2024-02" db="EMBL/GenBank/DDBJ databases">
        <title>Chromosome-scale genome assembly of the rough periwinkle Littorina saxatilis.</title>
        <authorList>
            <person name="De Jode A."/>
            <person name="Faria R."/>
            <person name="Formenti G."/>
            <person name="Sims Y."/>
            <person name="Smith T.P."/>
            <person name="Tracey A."/>
            <person name="Wood J.M.D."/>
            <person name="Zagrodzka Z.B."/>
            <person name="Johannesson K."/>
            <person name="Butlin R.K."/>
            <person name="Leder E.H."/>
        </authorList>
    </citation>
    <scope>NUCLEOTIDE SEQUENCE [LARGE SCALE GENOMIC DNA]</scope>
    <source>
        <strain evidence="2">Snail1</strain>
        <tissue evidence="2">Muscle</tissue>
    </source>
</reference>
<sequence>MLNSISKTMPCIIKNMSPSSCHSVNVLRQRRTLHIRKSVNFSTDSSDNHTSTTPSVTKVPSSPERVGGPQTTPSSETSSRPPKPTTLNSKRISKTDKPVDKPKTPTTTTTSTTTTNNNNVRLLKSLAIKPPWGTRSLVEEKSNKLTTVATSRPAKAATPNSLPILNTDKLVGETKHTNYIRLPKSSAIKPPWELTAWQGRSVGYVKNTAIKATSNPSKATTLNSLLISKTDESVDKPKTLTNSKNVRLPKSSAIKPPWDTIVSRRGRSAVKAKTTTTTNNARIPKSSAIKPPWDNTVWQGISVVKAKTKSSLTISTNGSSKATTLDALPISKTDDRVGDTKPTNNVRLPQSSAIKPPWDNTIWQGRSVVEAKSSHNTTATSRPSQASTLNSLPTSKVDDLVGTNHIMLPKSSAIKPPWDTTLPWQVRSVVEAKSTPTIATSRLSKATTRNSLPILKTNNLVGEKKSINNIRLPKSSAIKPPGETTVL</sequence>
<dbReference type="EMBL" id="JBAMIC010000004">
    <property type="protein sequence ID" value="KAK7108628.1"/>
    <property type="molecule type" value="Genomic_DNA"/>
</dbReference>
<feature type="region of interest" description="Disordered" evidence="1">
    <location>
        <begin position="266"/>
        <end position="288"/>
    </location>
</feature>
<protein>
    <submittedName>
        <fullName evidence="2">Uncharacterized protein</fullName>
    </submittedName>
</protein>
<name>A0AAN9BNV9_9CAEN</name>
<dbReference type="Proteomes" id="UP001374579">
    <property type="component" value="Unassembled WGS sequence"/>
</dbReference>
<feature type="compositionally biased region" description="Low complexity" evidence="1">
    <location>
        <begin position="42"/>
        <end position="80"/>
    </location>
</feature>
<feature type="compositionally biased region" description="Low complexity" evidence="1">
    <location>
        <begin position="104"/>
        <end position="118"/>
    </location>
</feature>
<proteinExistence type="predicted"/>
<keyword evidence="3" id="KW-1185">Reference proteome</keyword>
<feature type="compositionally biased region" description="Polar residues" evidence="1">
    <location>
        <begin position="341"/>
        <end position="353"/>
    </location>
</feature>
<feature type="compositionally biased region" description="Basic and acidic residues" evidence="1">
    <location>
        <begin position="93"/>
        <end position="103"/>
    </location>
</feature>
<feature type="region of interest" description="Disordered" evidence="1">
    <location>
        <begin position="333"/>
        <end position="393"/>
    </location>
</feature>
<dbReference type="AlphaFoldDB" id="A0AAN9BNV9"/>
<organism evidence="2 3">
    <name type="scientific">Littorina saxatilis</name>
    <dbReference type="NCBI Taxonomy" id="31220"/>
    <lineage>
        <taxon>Eukaryota</taxon>
        <taxon>Metazoa</taxon>
        <taxon>Spiralia</taxon>
        <taxon>Lophotrochozoa</taxon>
        <taxon>Mollusca</taxon>
        <taxon>Gastropoda</taxon>
        <taxon>Caenogastropoda</taxon>
        <taxon>Littorinimorpha</taxon>
        <taxon>Littorinoidea</taxon>
        <taxon>Littorinidae</taxon>
        <taxon>Littorina</taxon>
    </lineage>
</organism>
<evidence type="ECO:0000313" key="3">
    <source>
        <dbReference type="Proteomes" id="UP001374579"/>
    </source>
</evidence>
<comment type="caution">
    <text evidence="2">The sequence shown here is derived from an EMBL/GenBank/DDBJ whole genome shotgun (WGS) entry which is preliminary data.</text>
</comment>